<evidence type="ECO:0000313" key="3">
    <source>
        <dbReference type="Proteomes" id="UP001310594"/>
    </source>
</evidence>
<organism evidence="2 3">
    <name type="scientific">Elasticomyces elasticus</name>
    <dbReference type="NCBI Taxonomy" id="574655"/>
    <lineage>
        <taxon>Eukaryota</taxon>
        <taxon>Fungi</taxon>
        <taxon>Dikarya</taxon>
        <taxon>Ascomycota</taxon>
        <taxon>Pezizomycotina</taxon>
        <taxon>Dothideomycetes</taxon>
        <taxon>Dothideomycetidae</taxon>
        <taxon>Mycosphaerellales</taxon>
        <taxon>Teratosphaeriaceae</taxon>
        <taxon>Elasticomyces</taxon>
    </lineage>
</organism>
<feature type="region of interest" description="Disordered" evidence="1">
    <location>
        <begin position="1"/>
        <end position="29"/>
    </location>
</feature>
<evidence type="ECO:0000256" key="1">
    <source>
        <dbReference type="SAM" id="MobiDB-lite"/>
    </source>
</evidence>
<sequence length="274" mass="30574">MVSSIQPSDSMRIGLETTAKDGSRNDETPVKHRLNLTDFPHELPLKIFGYVIAEIHYQAEYVKPMATSSGFALAARFASHPTTGDYPAYKWMMARLLSSKYIYKVVKEAYFTQRRFFLCLQGCYPPDPPKQPMFPSGGYRHPGRRNAAVPPSYFFGPDRLGSSHTPSVFGGSTFADQAIYYDSVMNLSVIISPTQLTDALTLASQLALVLERCREVASMNVLFTQGTPRGCDTVVQGDEAAISMIKGIVAEYGERVNKMVRVRWLTDDVLHLLQ</sequence>
<gene>
    <name evidence="2" type="ORF">LTR97_012169</name>
</gene>
<dbReference type="Proteomes" id="UP001310594">
    <property type="component" value="Unassembled WGS sequence"/>
</dbReference>
<name>A0AAN7VM71_9PEZI</name>
<protein>
    <submittedName>
        <fullName evidence="2">Uncharacterized protein</fullName>
    </submittedName>
</protein>
<comment type="caution">
    <text evidence="2">The sequence shown here is derived from an EMBL/GenBank/DDBJ whole genome shotgun (WGS) entry which is preliminary data.</text>
</comment>
<proteinExistence type="predicted"/>
<reference evidence="2" key="1">
    <citation type="submission" date="2023-08" db="EMBL/GenBank/DDBJ databases">
        <title>Black Yeasts Isolated from many extreme environments.</title>
        <authorList>
            <person name="Coleine C."/>
            <person name="Stajich J.E."/>
            <person name="Selbmann L."/>
        </authorList>
    </citation>
    <scope>NUCLEOTIDE SEQUENCE</scope>
    <source>
        <strain evidence="2">CCFEE 5810</strain>
    </source>
</reference>
<feature type="compositionally biased region" description="Basic and acidic residues" evidence="1">
    <location>
        <begin position="18"/>
        <end position="29"/>
    </location>
</feature>
<dbReference type="AlphaFoldDB" id="A0AAN7VM71"/>
<evidence type="ECO:0000313" key="2">
    <source>
        <dbReference type="EMBL" id="KAK5690613.1"/>
    </source>
</evidence>
<dbReference type="EMBL" id="JAVRQU010000024">
    <property type="protein sequence ID" value="KAK5690613.1"/>
    <property type="molecule type" value="Genomic_DNA"/>
</dbReference>
<accession>A0AAN7VM71</accession>